<protein>
    <submittedName>
        <fullName evidence="1">Uncharacterized protein</fullName>
    </submittedName>
</protein>
<comment type="caution">
    <text evidence="1">The sequence shown here is derived from an EMBL/GenBank/DDBJ whole genome shotgun (WGS) entry which is preliminary data.</text>
</comment>
<dbReference type="STRING" id="1914963.AWW67_13185"/>
<proteinExistence type="predicted"/>
<sequence length="124" mass="14013">MEQLSQQGIQQKINALYNLSDTDLMEEAKKMCADFMAWLNDNFELTPEQELYFEGVPETLLFGWGAQFAGLIITRGAINLDVSDPPETRRTKQIRTQTTIEFDFDPDNTLVLSGNGALTAVYKD</sequence>
<dbReference type="EMBL" id="LRPB01000049">
    <property type="protein sequence ID" value="KYG79324.1"/>
    <property type="molecule type" value="Genomic_DNA"/>
</dbReference>
<dbReference type="RefSeq" id="WP_062303439.1">
    <property type="nucleotide sequence ID" value="NZ_LRPB01000049.1"/>
</dbReference>
<gene>
    <name evidence="1" type="ORF">AWW67_13185</name>
</gene>
<dbReference type="Proteomes" id="UP000075663">
    <property type="component" value="Unassembled WGS sequence"/>
</dbReference>
<reference evidence="1 2" key="1">
    <citation type="submission" date="2016-01" db="EMBL/GenBank/DDBJ databases">
        <title>Genome sequencing of Roseivirga seohaensis SW-152.</title>
        <authorList>
            <person name="Selvaratnam C."/>
            <person name="Thevarajoo S."/>
            <person name="Goh K.M."/>
            <person name="Ee R."/>
            <person name="Chan K.-G."/>
            <person name="Chong C.S."/>
        </authorList>
    </citation>
    <scope>NUCLEOTIDE SEQUENCE [LARGE SCALE GENOMIC DNA]</scope>
    <source>
        <strain evidence="1 2">SW-152</strain>
    </source>
</reference>
<dbReference type="AlphaFoldDB" id="A0A150XKR9"/>
<name>A0A150XKR9_9BACT</name>
<accession>A0A150XKR9</accession>
<evidence type="ECO:0000313" key="2">
    <source>
        <dbReference type="Proteomes" id="UP000075663"/>
    </source>
</evidence>
<evidence type="ECO:0000313" key="1">
    <source>
        <dbReference type="EMBL" id="KYG79324.1"/>
    </source>
</evidence>
<organism evidence="1 2">
    <name type="scientific">Roseivirga seohaensis</name>
    <dbReference type="NCBI Taxonomy" id="1914963"/>
    <lineage>
        <taxon>Bacteria</taxon>
        <taxon>Pseudomonadati</taxon>
        <taxon>Bacteroidota</taxon>
        <taxon>Cytophagia</taxon>
        <taxon>Cytophagales</taxon>
        <taxon>Roseivirgaceae</taxon>
        <taxon>Roseivirga</taxon>
    </lineage>
</organism>